<proteinExistence type="predicted"/>
<comment type="caution">
    <text evidence="2">The sequence shown here is derived from an EMBL/GenBank/DDBJ whole genome shotgun (WGS) entry which is preliminary data.</text>
</comment>
<evidence type="ECO:0000256" key="1">
    <source>
        <dbReference type="SAM" id="MobiDB-lite"/>
    </source>
</evidence>
<sequence length="157" mass="17230">MVGQGAIMPAVIIPPPATSTSQAPSLGWQEADPPVVLLPPPDTRQEPTLEGQGASAPSVVATLPDPFQDPDEDVDSTHALEREDEDGGSVGPGPTSSKPRNRVAWAKQKRANKPNDEPWGEYLRGKIRLNKIRERVFLLQESKLQKELELLERELKK</sequence>
<protein>
    <recommendedName>
        <fullName evidence="4">BZIP domain-containing protein</fullName>
    </recommendedName>
</protein>
<organism evidence="2 3">
    <name type="scientific">Elysia marginata</name>
    <dbReference type="NCBI Taxonomy" id="1093978"/>
    <lineage>
        <taxon>Eukaryota</taxon>
        <taxon>Metazoa</taxon>
        <taxon>Spiralia</taxon>
        <taxon>Lophotrochozoa</taxon>
        <taxon>Mollusca</taxon>
        <taxon>Gastropoda</taxon>
        <taxon>Heterobranchia</taxon>
        <taxon>Euthyneura</taxon>
        <taxon>Panpulmonata</taxon>
        <taxon>Sacoglossa</taxon>
        <taxon>Placobranchoidea</taxon>
        <taxon>Plakobranchidae</taxon>
        <taxon>Elysia</taxon>
    </lineage>
</organism>
<feature type="compositionally biased region" description="Low complexity" evidence="1">
    <location>
        <begin position="1"/>
        <end position="11"/>
    </location>
</feature>
<gene>
    <name evidence="2" type="ORF">ElyMa_004139700</name>
</gene>
<accession>A0AAV4GG26</accession>
<keyword evidence="3" id="KW-1185">Reference proteome</keyword>
<dbReference type="AlphaFoldDB" id="A0AAV4GG26"/>
<dbReference type="EMBL" id="BMAT01008390">
    <property type="protein sequence ID" value="GFR84010.1"/>
    <property type="molecule type" value="Genomic_DNA"/>
</dbReference>
<dbReference type="Proteomes" id="UP000762676">
    <property type="component" value="Unassembled WGS sequence"/>
</dbReference>
<feature type="region of interest" description="Disordered" evidence="1">
    <location>
        <begin position="1"/>
        <end position="120"/>
    </location>
</feature>
<reference evidence="2 3" key="1">
    <citation type="journal article" date="2021" name="Elife">
        <title>Chloroplast acquisition without the gene transfer in kleptoplastic sea slugs, Plakobranchus ocellatus.</title>
        <authorList>
            <person name="Maeda T."/>
            <person name="Takahashi S."/>
            <person name="Yoshida T."/>
            <person name="Shimamura S."/>
            <person name="Takaki Y."/>
            <person name="Nagai Y."/>
            <person name="Toyoda A."/>
            <person name="Suzuki Y."/>
            <person name="Arimoto A."/>
            <person name="Ishii H."/>
            <person name="Satoh N."/>
            <person name="Nishiyama T."/>
            <person name="Hasebe M."/>
            <person name="Maruyama T."/>
            <person name="Minagawa J."/>
            <person name="Obokata J."/>
            <person name="Shigenobu S."/>
        </authorList>
    </citation>
    <scope>NUCLEOTIDE SEQUENCE [LARGE SCALE GENOMIC DNA]</scope>
</reference>
<evidence type="ECO:0008006" key="4">
    <source>
        <dbReference type="Google" id="ProtNLM"/>
    </source>
</evidence>
<name>A0AAV4GG26_9GAST</name>
<evidence type="ECO:0000313" key="2">
    <source>
        <dbReference type="EMBL" id="GFR84010.1"/>
    </source>
</evidence>
<evidence type="ECO:0000313" key="3">
    <source>
        <dbReference type="Proteomes" id="UP000762676"/>
    </source>
</evidence>